<dbReference type="Proteomes" id="UP001598201">
    <property type="component" value="Unassembled WGS sequence"/>
</dbReference>
<dbReference type="HOGENOM" id="CLU_157102_1_0_6"/>
<evidence type="ECO:0000313" key="5">
    <source>
        <dbReference type="Proteomes" id="UP001598201"/>
    </source>
</evidence>
<keyword evidence="1" id="KW-0472">Membrane</keyword>
<gene>
    <name evidence="2" type="ordered locus">Rahaq_3838</name>
    <name evidence="3" type="ORF">ACFPK4_00725</name>
</gene>
<dbReference type="GeneID" id="95419867"/>
<evidence type="ECO:0000313" key="4">
    <source>
        <dbReference type="Proteomes" id="UP000007257"/>
    </source>
</evidence>
<dbReference type="KEGG" id="rah:Rahaq_3838"/>
<accession>A0A0H3FEZ1</accession>
<reference evidence="3 5" key="3">
    <citation type="submission" date="2024-09" db="EMBL/GenBank/DDBJ databases">
        <title>Genomes of Rahnella.</title>
        <authorList>
            <person name="Mnguni F.C."/>
            <person name="Shin G.Y."/>
            <person name="Coutinho T."/>
        </authorList>
    </citation>
    <scope>NUCLEOTIDE SEQUENCE [LARGE SCALE GENOMIC DNA]</scope>
    <source>
        <strain evidence="3 5">20WA0057</strain>
    </source>
</reference>
<dbReference type="Pfam" id="PF07256">
    <property type="entry name" value="DUF1435"/>
    <property type="match status" value="1"/>
</dbReference>
<evidence type="ECO:0000313" key="2">
    <source>
        <dbReference type="EMBL" id="ADW75427.1"/>
    </source>
</evidence>
<reference evidence="4" key="1">
    <citation type="submission" date="2011-01" db="EMBL/GenBank/DDBJ databases">
        <title>Complete sequence of chromosome of Rahnella sp. Y9602.</title>
        <authorList>
            <consortium name="US DOE Joint Genome Institute"/>
            <person name="Lucas S."/>
            <person name="Copeland A."/>
            <person name="Lapidus A."/>
            <person name="Cheng J.-F."/>
            <person name="Goodwin L."/>
            <person name="Pitluck S."/>
            <person name="Lu M."/>
            <person name="Detter J.C."/>
            <person name="Han C."/>
            <person name="Tapia R."/>
            <person name="Land M."/>
            <person name="Hauser L."/>
            <person name="Kyrpides N."/>
            <person name="Ivanova N."/>
            <person name="Ovchinnikova G."/>
            <person name="Pagani I."/>
            <person name="Sobecky P.A."/>
            <person name="Martinez R.J."/>
            <person name="Woyke T."/>
        </authorList>
    </citation>
    <scope>NUCLEOTIDE SEQUENCE [LARGE SCALE GENOMIC DNA]</scope>
    <source>
        <strain evidence="4">Y9602</strain>
    </source>
</reference>
<dbReference type="EMBL" id="CP002505">
    <property type="protein sequence ID" value="ADW75427.1"/>
    <property type="molecule type" value="Genomic_DNA"/>
</dbReference>
<feature type="transmembrane region" description="Helical" evidence="1">
    <location>
        <begin position="71"/>
        <end position="93"/>
    </location>
</feature>
<evidence type="ECO:0000313" key="3">
    <source>
        <dbReference type="EMBL" id="MFD3222046.1"/>
    </source>
</evidence>
<dbReference type="Proteomes" id="UP000007257">
    <property type="component" value="Chromosome"/>
</dbReference>
<keyword evidence="5" id="KW-1185">Reference proteome</keyword>
<sequence>MIPAMAIACGIWAVVWMFGKRLTSGWGVLLPCALMPLLALTHMSLDQLRVLIVVAMLITLGMLFHRTLRHYMLLPSFMALAGSLAAVTLNFSLL</sequence>
<dbReference type="eggNOG" id="ENOG5032RSY">
    <property type="taxonomic scope" value="Bacteria"/>
</dbReference>
<dbReference type="RefSeq" id="WP_013577116.1">
    <property type="nucleotide sequence ID" value="NC_015061.1"/>
</dbReference>
<protein>
    <submittedName>
        <fullName evidence="3">DUF1435 domain-containing protein</fullName>
    </submittedName>
</protein>
<feature type="transmembrane region" description="Helical" evidence="1">
    <location>
        <begin position="47"/>
        <end position="64"/>
    </location>
</feature>
<dbReference type="AlphaFoldDB" id="A0A0H3FEZ1"/>
<organism evidence="2 4">
    <name type="scientific">Rahnella sp. (strain Y9602)</name>
    <dbReference type="NCBI Taxonomy" id="2703885"/>
    <lineage>
        <taxon>Bacteria</taxon>
        <taxon>Pseudomonadati</taxon>
        <taxon>Pseudomonadota</taxon>
        <taxon>Gammaproteobacteria</taxon>
        <taxon>Enterobacterales</taxon>
        <taxon>Yersiniaceae</taxon>
        <taxon>Rahnella</taxon>
    </lineage>
</organism>
<dbReference type="EMBL" id="JBHUCJ010000001">
    <property type="protein sequence ID" value="MFD3222046.1"/>
    <property type="molecule type" value="Genomic_DNA"/>
</dbReference>
<dbReference type="InterPro" id="IPR009885">
    <property type="entry name" value="DUF1435"/>
</dbReference>
<keyword evidence="1" id="KW-1133">Transmembrane helix</keyword>
<name>A0A0H3FEZ1_RAHSY</name>
<dbReference type="OrthoDB" id="6540321at2"/>
<evidence type="ECO:0000256" key="1">
    <source>
        <dbReference type="SAM" id="Phobius"/>
    </source>
</evidence>
<reference evidence="2 4" key="2">
    <citation type="journal article" date="2012" name="J. Bacteriol.">
        <title>Complete Genome Sequence of Rahnella sp. Strain Y9602, a Gammaproteobacterium Isolate from Metal- and Radionuclide-Contaminated Soil.</title>
        <authorList>
            <person name="Martinez R.J."/>
            <person name="Bruce D."/>
            <person name="Detter C."/>
            <person name="Goodwin L.A."/>
            <person name="Han J."/>
            <person name="Han C.S."/>
            <person name="Held B."/>
            <person name="Land M.L."/>
            <person name="Mikhailova N."/>
            <person name="Nolan M."/>
            <person name="Pennacchio L."/>
            <person name="Pitluck S."/>
            <person name="Tapia R."/>
            <person name="Woyke T."/>
            <person name="Sobecky P.A."/>
        </authorList>
    </citation>
    <scope>NUCLEOTIDE SEQUENCE [LARGE SCALE GENOMIC DNA]</scope>
    <source>
        <strain evidence="2 4">Y9602</strain>
    </source>
</reference>
<keyword evidence="1" id="KW-0812">Transmembrane</keyword>
<proteinExistence type="predicted"/>